<dbReference type="InterPro" id="IPR057683">
    <property type="entry name" value="DUF7923"/>
</dbReference>
<feature type="domain" description="DUF7923" evidence="2">
    <location>
        <begin position="85"/>
        <end position="266"/>
    </location>
</feature>
<feature type="compositionally biased region" description="Polar residues" evidence="1">
    <location>
        <begin position="277"/>
        <end position="294"/>
    </location>
</feature>
<dbReference type="Pfam" id="PF25540">
    <property type="entry name" value="DUF7923"/>
    <property type="match status" value="1"/>
</dbReference>
<dbReference type="AlphaFoldDB" id="A0A0C3ANZ5"/>
<dbReference type="OrthoDB" id="2270193at2759"/>
<dbReference type="HOGENOM" id="CLU_031811_1_0_1"/>
<evidence type="ECO:0000313" key="4">
    <source>
        <dbReference type="EMBL" id="KIM21789.1"/>
    </source>
</evidence>
<keyword evidence="5" id="KW-1185">Reference proteome</keyword>
<proteinExistence type="predicted"/>
<evidence type="ECO:0000259" key="3">
    <source>
        <dbReference type="Pfam" id="PF25543"/>
    </source>
</evidence>
<dbReference type="EMBL" id="KN824371">
    <property type="protein sequence ID" value="KIM21789.1"/>
    <property type="molecule type" value="Genomic_DNA"/>
</dbReference>
<feature type="region of interest" description="Disordered" evidence="1">
    <location>
        <begin position="277"/>
        <end position="332"/>
    </location>
</feature>
<dbReference type="InterPro" id="IPR057654">
    <property type="entry name" value="Znf-CCCH_tandem"/>
</dbReference>
<dbReference type="PANTHER" id="PTHR37543:SF1">
    <property type="entry name" value="CCCH ZINC FINGER DNA BINDING PROTEIN (AFU_ORTHOLOGUE AFUA_5G12760)"/>
    <property type="match status" value="1"/>
</dbReference>
<gene>
    <name evidence="4" type="ORF">M408DRAFT_333234</name>
</gene>
<organism evidence="4 5">
    <name type="scientific">Serendipita vermifera MAFF 305830</name>
    <dbReference type="NCBI Taxonomy" id="933852"/>
    <lineage>
        <taxon>Eukaryota</taxon>
        <taxon>Fungi</taxon>
        <taxon>Dikarya</taxon>
        <taxon>Basidiomycota</taxon>
        <taxon>Agaricomycotina</taxon>
        <taxon>Agaricomycetes</taxon>
        <taxon>Sebacinales</taxon>
        <taxon>Serendipitaceae</taxon>
        <taxon>Serendipita</taxon>
    </lineage>
</organism>
<dbReference type="STRING" id="933852.A0A0C3ANZ5"/>
<dbReference type="PANTHER" id="PTHR37543">
    <property type="entry name" value="CCCH ZINC FINGER DNA BINDING PROTEIN (AFU_ORTHOLOGUE AFUA_5G12760)"/>
    <property type="match status" value="1"/>
</dbReference>
<feature type="domain" description="Tandem CCCH zinc finger" evidence="3">
    <location>
        <begin position="368"/>
        <end position="419"/>
    </location>
</feature>
<evidence type="ECO:0000313" key="5">
    <source>
        <dbReference type="Proteomes" id="UP000054097"/>
    </source>
</evidence>
<reference evidence="5" key="2">
    <citation type="submission" date="2015-01" db="EMBL/GenBank/DDBJ databases">
        <title>Evolutionary Origins and Diversification of the Mycorrhizal Mutualists.</title>
        <authorList>
            <consortium name="DOE Joint Genome Institute"/>
            <consortium name="Mycorrhizal Genomics Consortium"/>
            <person name="Kohler A."/>
            <person name="Kuo A."/>
            <person name="Nagy L.G."/>
            <person name="Floudas D."/>
            <person name="Copeland A."/>
            <person name="Barry K.W."/>
            <person name="Cichocki N."/>
            <person name="Veneault-Fourrey C."/>
            <person name="LaButti K."/>
            <person name="Lindquist E.A."/>
            <person name="Lipzen A."/>
            <person name="Lundell T."/>
            <person name="Morin E."/>
            <person name="Murat C."/>
            <person name="Riley R."/>
            <person name="Ohm R."/>
            <person name="Sun H."/>
            <person name="Tunlid A."/>
            <person name="Henrissat B."/>
            <person name="Grigoriev I.V."/>
            <person name="Hibbett D.S."/>
            <person name="Martin F."/>
        </authorList>
    </citation>
    <scope>NUCLEOTIDE SEQUENCE [LARGE SCALE GENOMIC DNA]</scope>
    <source>
        <strain evidence="5">MAFF 305830</strain>
    </source>
</reference>
<dbReference type="Pfam" id="PF25543">
    <property type="entry name" value="zf-CCCH_tandem"/>
    <property type="match status" value="1"/>
</dbReference>
<name>A0A0C3ANZ5_SERVB</name>
<sequence length="424" mass="47080">MNPNGIKNTEKARDPTHDKWLALVNQQRAIAADQESLIMSLIQEKQLLSEKMEKLEFDNWTMRTTLSQMRLDGDSATKELASIKNDQSLVVCLLDGDGAIFSPEYLKQGEHGGRRAAEALANGLIGHFRSNGELPPPGMRIMTFIFLAKTGLETTLERLGICSPEDLTAFFKGFVQAHPTFNIIDAGPGKEKADHKLREHLDIFLRNPQTSKIFFGGSHDNGYVGNLVAAQTNGYIKKIVILRSYATLAREIQNLHLPSLDIPGLFLPNKLPGLLGSTSPPNHYSPVQTPTYLSDGSLPNYHSDTQRAPASPRKHPRSMRGTSTDHGTTKKRHPAPCNFKYLGAGCTNKSCPYGHDYELPPEELETMRTTALRAPCRFANENKKCTNAKCHLGHKCPRGPECEFFARGQCKFTGKEMHTRSALE</sequence>
<evidence type="ECO:0000259" key="2">
    <source>
        <dbReference type="Pfam" id="PF25540"/>
    </source>
</evidence>
<evidence type="ECO:0008006" key="6">
    <source>
        <dbReference type="Google" id="ProtNLM"/>
    </source>
</evidence>
<reference evidence="4 5" key="1">
    <citation type="submission" date="2014-04" db="EMBL/GenBank/DDBJ databases">
        <authorList>
            <consortium name="DOE Joint Genome Institute"/>
            <person name="Kuo A."/>
            <person name="Zuccaro A."/>
            <person name="Kohler A."/>
            <person name="Nagy L.G."/>
            <person name="Floudas D."/>
            <person name="Copeland A."/>
            <person name="Barry K.W."/>
            <person name="Cichocki N."/>
            <person name="Veneault-Fourrey C."/>
            <person name="LaButti K."/>
            <person name="Lindquist E.A."/>
            <person name="Lipzen A."/>
            <person name="Lundell T."/>
            <person name="Morin E."/>
            <person name="Murat C."/>
            <person name="Sun H."/>
            <person name="Tunlid A."/>
            <person name="Henrissat B."/>
            <person name="Grigoriev I.V."/>
            <person name="Hibbett D.S."/>
            <person name="Martin F."/>
            <person name="Nordberg H.P."/>
            <person name="Cantor M.N."/>
            <person name="Hua S.X."/>
        </authorList>
    </citation>
    <scope>NUCLEOTIDE SEQUENCE [LARGE SCALE GENOMIC DNA]</scope>
    <source>
        <strain evidence="4 5">MAFF 305830</strain>
    </source>
</reference>
<accession>A0A0C3ANZ5</accession>
<evidence type="ECO:0000256" key="1">
    <source>
        <dbReference type="SAM" id="MobiDB-lite"/>
    </source>
</evidence>
<protein>
    <recommendedName>
        <fullName evidence="6">C3H1-type domain-containing protein</fullName>
    </recommendedName>
</protein>
<dbReference type="Proteomes" id="UP000054097">
    <property type="component" value="Unassembled WGS sequence"/>
</dbReference>